<dbReference type="GeneID" id="30018681"/>
<protein>
    <submittedName>
        <fullName evidence="6">Epoxide hydrolase 1</fullName>
    </submittedName>
</protein>
<dbReference type="GO" id="GO:0004301">
    <property type="term" value="F:epoxide hydrolase activity"/>
    <property type="evidence" value="ECO:0007669"/>
    <property type="project" value="TreeGrafter"/>
</dbReference>
<name>A0A168BQB3_CORFA</name>
<feature type="domain" description="Epoxide hydrolase N-terminal" evidence="5">
    <location>
        <begin position="5"/>
        <end position="116"/>
    </location>
</feature>
<keyword evidence="3 6" id="KW-0378">Hydrolase</keyword>
<evidence type="ECO:0000313" key="7">
    <source>
        <dbReference type="Proteomes" id="UP000076744"/>
    </source>
</evidence>
<dbReference type="Proteomes" id="UP000076744">
    <property type="component" value="Unassembled WGS sequence"/>
</dbReference>
<proteinExistence type="inferred from homology"/>
<feature type="active site" description="Nucleophile" evidence="4">
    <location>
        <position position="180"/>
    </location>
</feature>
<dbReference type="STRING" id="1081104.A0A168BQB3"/>
<dbReference type="PIRSF" id="PIRSF001112">
    <property type="entry name" value="Epoxide_hydrolase"/>
    <property type="match status" value="1"/>
</dbReference>
<evidence type="ECO:0000256" key="2">
    <source>
        <dbReference type="ARBA" id="ARBA00022797"/>
    </source>
</evidence>
<sequence>MPDDISPFTINVPDAAIDQLKAKLAAASFADRVEFSDDWNYGSPLSDVNRLAERWATGFDWRQQEAILNRLPQFTTRIEVDGFGELNIHFLHQRSSNANSIPLLFVHGWPGSFLEVVKLLPLLTNPESNPSFHIVAPSLPNFGFSDVVKKSGFSTTQYAETVHKLMIKLGYTEYVTQGGDWGFMITRLVGARYPDHCLASHVNFVRMHHPPTFSQSPLLYLRNLLTPYTAADRAGLARSAWFRDEGFGYNAAQSTKPATLGFALADSPVALLAWIYEKLRDWTDGYAWDDDEALTWVSLYRFSRAGPAASVRIYYETRHAAEDEYAQGLRYVPRVRLGVSLFPRDVVVPPERWAGSLGPLVFAAVHDGGGHFAAHERPEQLAADLRAMFGDGGGAHDVAKMFNSSL</sequence>
<dbReference type="EMBL" id="AZHB01000004">
    <property type="protein sequence ID" value="OAA70415.1"/>
    <property type="molecule type" value="Genomic_DNA"/>
</dbReference>
<dbReference type="PRINTS" id="PR00412">
    <property type="entry name" value="EPOXHYDRLASE"/>
</dbReference>
<reference evidence="6 7" key="1">
    <citation type="journal article" date="2016" name="Genome Biol. Evol.">
        <title>Divergent and convergent evolution of fungal pathogenicity.</title>
        <authorList>
            <person name="Shang Y."/>
            <person name="Xiao G."/>
            <person name="Zheng P."/>
            <person name="Cen K."/>
            <person name="Zhan S."/>
            <person name="Wang C."/>
        </authorList>
    </citation>
    <scope>NUCLEOTIDE SEQUENCE [LARGE SCALE GENOMIC DNA]</scope>
    <source>
        <strain evidence="6 7">ARSEF 2679</strain>
    </source>
</reference>
<evidence type="ECO:0000259" key="5">
    <source>
        <dbReference type="Pfam" id="PF06441"/>
    </source>
</evidence>
<accession>A0A168BQB3</accession>
<evidence type="ECO:0000313" key="6">
    <source>
        <dbReference type="EMBL" id="OAA70415.1"/>
    </source>
</evidence>
<gene>
    <name evidence="6" type="ORF">ISF_02389</name>
</gene>
<organism evidence="6 7">
    <name type="scientific">Cordyceps fumosorosea (strain ARSEF 2679)</name>
    <name type="common">Isaria fumosorosea</name>
    <dbReference type="NCBI Taxonomy" id="1081104"/>
    <lineage>
        <taxon>Eukaryota</taxon>
        <taxon>Fungi</taxon>
        <taxon>Dikarya</taxon>
        <taxon>Ascomycota</taxon>
        <taxon>Pezizomycotina</taxon>
        <taxon>Sordariomycetes</taxon>
        <taxon>Hypocreomycetidae</taxon>
        <taxon>Hypocreales</taxon>
        <taxon>Cordycipitaceae</taxon>
        <taxon>Cordyceps</taxon>
    </lineage>
</organism>
<dbReference type="InterPro" id="IPR010497">
    <property type="entry name" value="Epoxide_hydro_N"/>
</dbReference>
<dbReference type="InterPro" id="IPR016292">
    <property type="entry name" value="Epoxide_hydrolase"/>
</dbReference>
<dbReference type="InterPro" id="IPR000639">
    <property type="entry name" value="Epox_hydrolase-like"/>
</dbReference>
<dbReference type="GO" id="GO:0097176">
    <property type="term" value="P:epoxide metabolic process"/>
    <property type="evidence" value="ECO:0007669"/>
    <property type="project" value="TreeGrafter"/>
</dbReference>
<dbReference type="Gene3D" id="3.40.50.1820">
    <property type="entry name" value="alpha/beta hydrolase"/>
    <property type="match status" value="1"/>
</dbReference>
<evidence type="ECO:0000256" key="3">
    <source>
        <dbReference type="ARBA" id="ARBA00022801"/>
    </source>
</evidence>
<dbReference type="AlphaFoldDB" id="A0A168BQB3"/>
<dbReference type="PANTHER" id="PTHR21661:SF35">
    <property type="entry name" value="EPOXIDE HYDROLASE"/>
    <property type="match status" value="1"/>
</dbReference>
<comment type="similarity">
    <text evidence="1">Belongs to the peptidase S33 family.</text>
</comment>
<dbReference type="OrthoDB" id="7130006at2759"/>
<dbReference type="Pfam" id="PF06441">
    <property type="entry name" value="EHN"/>
    <property type="match status" value="1"/>
</dbReference>
<dbReference type="SUPFAM" id="SSF53474">
    <property type="entry name" value="alpha/beta-Hydrolases"/>
    <property type="match status" value="1"/>
</dbReference>
<dbReference type="InterPro" id="IPR029058">
    <property type="entry name" value="AB_hydrolase_fold"/>
</dbReference>
<feature type="active site" description="Proton acceptor" evidence="4">
    <location>
        <position position="371"/>
    </location>
</feature>
<evidence type="ECO:0000256" key="1">
    <source>
        <dbReference type="ARBA" id="ARBA00010088"/>
    </source>
</evidence>
<evidence type="ECO:0000256" key="4">
    <source>
        <dbReference type="PIRSR" id="PIRSR001112-1"/>
    </source>
</evidence>
<keyword evidence="7" id="KW-1185">Reference proteome</keyword>
<dbReference type="RefSeq" id="XP_018706702.1">
    <property type="nucleotide sequence ID" value="XM_018845995.1"/>
</dbReference>
<feature type="active site" description="Proton donor" evidence="4">
    <location>
        <position position="314"/>
    </location>
</feature>
<comment type="caution">
    <text evidence="6">The sequence shown here is derived from an EMBL/GenBank/DDBJ whole genome shotgun (WGS) entry which is preliminary data.</text>
</comment>
<keyword evidence="2" id="KW-0058">Aromatic hydrocarbons catabolism</keyword>
<dbReference type="PANTHER" id="PTHR21661">
    <property type="entry name" value="EPOXIDE HYDROLASE 1-RELATED"/>
    <property type="match status" value="1"/>
</dbReference>